<gene>
    <name evidence="1" type="ORF">GCM10009765_47390</name>
</gene>
<protein>
    <submittedName>
        <fullName evidence="1">Uncharacterized protein</fullName>
    </submittedName>
</protein>
<dbReference type="EMBL" id="BAAANY010000019">
    <property type="protein sequence ID" value="GAA1692593.1"/>
    <property type="molecule type" value="Genomic_DNA"/>
</dbReference>
<sequence>MSYTVTAMRHDQPDSQDTPEQFEFQGQLYLVSEVLEHVQSTGELGHIEQWRARAVPVQLSAAREFTLRFNWWDGSWTVEPYNPQEQR</sequence>
<name>A0ABP4TRQ2_9ACTN</name>
<comment type="caution">
    <text evidence="1">The sequence shown here is derived from an EMBL/GenBank/DDBJ whole genome shotgun (WGS) entry which is preliminary data.</text>
</comment>
<accession>A0ABP4TRQ2</accession>
<keyword evidence="2" id="KW-1185">Reference proteome</keyword>
<evidence type="ECO:0000313" key="2">
    <source>
        <dbReference type="Proteomes" id="UP001500618"/>
    </source>
</evidence>
<dbReference type="RefSeq" id="WP_163569201.1">
    <property type="nucleotide sequence ID" value="NZ_WOTO01000020.1"/>
</dbReference>
<organism evidence="1 2">
    <name type="scientific">Fodinicola feengrottensis</name>
    <dbReference type="NCBI Taxonomy" id="435914"/>
    <lineage>
        <taxon>Bacteria</taxon>
        <taxon>Bacillati</taxon>
        <taxon>Actinomycetota</taxon>
        <taxon>Actinomycetes</taxon>
        <taxon>Mycobacteriales</taxon>
        <taxon>Fodinicola</taxon>
    </lineage>
</organism>
<dbReference type="Proteomes" id="UP001500618">
    <property type="component" value="Unassembled WGS sequence"/>
</dbReference>
<evidence type="ECO:0000313" key="1">
    <source>
        <dbReference type="EMBL" id="GAA1692593.1"/>
    </source>
</evidence>
<reference evidence="2" key="1">
    <citation type="journal article" date="2019" name="Int. J. Syst. Evol. Microbiol.">
        <title>The Global Catalogue of Microorganisms (GCM) 10K type strain sequencing project: providing services to taxonomists for standard genome sequencing and annotation.</title>
        <authorList>
            <consortium name="The Broad Institute Genomics Platform"/>
            <consortium name="The Broad Institute Genome Sequencing Center for Infectious Disease"/>
            <person name="Wu L."/>
            <person name="Ma J."/>
        </authorList>
    </citation>
    <scope>NUCLEOTIDE SEQUENCE [LARGE SCALE GENOMIC DNA]</scope>
    <source>
        <strain evidence="2">JCM 14718</strain>
    </source>
</reference>
<proteinExistence type="predicted"/>